<accession>A0A1U7D6G0</accession>
<dbReference type="EMBL" id="CP014796">
    <property type="protein sequence ID" value="APX23698.1"/>
    <property type="molecule type" value="Genomic_DNA"/>
</dbReference>
<proteinExistence type="predicted"/>
<dbReference type="STRING" id="1229727.Ga0080559_TMP2902"/>
<evidence type="ECO:0000313" key="1">
    <source>
        <dbReference type="EMBL" id="APX23698.1"/>
    </source>
</evidence>
<evidence type="ECO:0000313" key="2">
    <source>
        <dbReference type="Proteomes" id="UP000186559"/>
    </source>
</evidence>
<name>A0A1U7D6G0_9RHOB</name>
<dbReference type="KEGG" id="tpro:Ga0080559_TMP2902"/>
<sequence>MVPPMRTFGQGDLLHFALPGCPVAYRCSELRQPAGDVGFRPLQGASRSRVTFARTAAGYFRHAGSRATALAVADHHARCRASKSWDVLPRAGPEAGVRS</sequence>
<organism evidence="1 2">
    <name type="scientific">Salipiger profundus</name>
    <dbReference type="NCBI Taxonomy" id="1229727"/>
    <lineage>
        <taxon>Bacteria</taxon>
        <taxon>Pseudomonadati</taxon>
        <taxon>Pseudomonadota</taxon>
        <taxon>Alphaproteobacteria</taxon>
        <taxon>Rhodobacterales</taxon>
        <taxon>Roseobacteraceae</taxon>
        <taxon>Salipiger</taxon>
    </lineage>
</organism>
<gene>
    <name evidence="1" type="ORF">Ga0080559_TMP2902</name>
</gene>
<dbReference type="AlphaFoldDB" id="A0A1U7D6G0"/>
<dbReference type="Proteomes" id="UP000186559">
    <property type="component" value="Chromosome"/>
</dbReference>
<protein>
    <submittedName>
        <fullName evidence="1">Uncharacterized protein</fullName>
    </submittedName>
</protein>
<reference evidence="1 2" key="1">
    <citation type="submission" date="2016-03" db="EMBL/GenBank/DDBJ databases">
        <title>Deep-sea bacteria in the southern Pacific.</title>
        <authorList>
            <person name="Tang K."/>
        </authorList>
    </citation>
    <scope>NUCLEOTIDE SEQUENCE [LARGE SCALE GENOMIC DNA]</scope>
    <source>
        <strain evidence="1 2">JLT2016</strain>
    </source>
</reference>
<keyword evidence="2" id="KW-1185">Reference proteome</keyword>